<sequence length="220" mass="24685">MNSVKRALLLLLLVAAIGTNAAPGPEDCSSLKKLPSLDLHKIYGDWVLVWSVADLPEHWDLLLNISSSHVEFRLHQDNNTVLIEERNLYMDKSCSHYSMNFTVADGGNHTMNIIAATVEKDGVISDLNESIQTDFYETCPECLMMVYHTPVGRYMLNYRKEGHHQDVEEMNSHHGDLRKLAECLGFPHDKPFSYDGVADFCHKKSSPEVDVAATEAPVPS</sequence>
<dbReference type="Gene3D" id="2.40.128.20">
    <property type="match status" value="1"/>
</dbReference>
<dbReference type="AlphaFoldDB" id="A0AAW1F0Z9"/>
<organism evidence="6 7">
    <name type="scientific">Zoarces viviparus</name>
    <name type="common">Viviparous eelpout</name>
    <name type="synonym">Blennius viviparus</name>
    <dbReference type="NCBI Taxonomy" id="48416"/>
    <lineage>
        <taxon>Eukaryota</taxon>
        <taxon>Metazoa</taxon>
        <taxon>Chordata</taxon>
        <taxon>Craniata</taxon>
        <taxon>Vertebrata</taxon>
        <taxon>Euteleostomi</taxon>
        <taxon>Actinopterygii</taxon>
        <taxon>Neopterygii</taxon>
        <taxon>Teleostei</taxon>
        <taxon>Neoteleostei</taxon>
        <taxon>Acanthomorphata</taxon>
        <taxon>Eupercaria</taxon>
        <taxon>Perciformes</taxon>
        <taxon>Cottioidei</taxon>
        <taxon>Zoarcales</taxon>
        <taxon>Zoarcidae</taxon>
        <taxon>Zoarcinae</taxon>
        <taxon>Zoarces</taxon>
    </lineage>
</organism>
<keyword evidence="7" id="KW-1185">Reference proteome</keyword>
<proteinExistence type="predicted"/>
<dbReference type="PANTHER" id="PTHR11967">
    <property type="entry name" value="ALPHA-1-ACID GLYCOPROTEIN"/>
    <property type="match status" value="1"/>
</dbReference>
<comment type="subcellular location">
    <subcellularLocation>
        <location evidence="1">Secreted</location>
    </subcellularLocation>
</comment>
<evidence type="ECO:0000313" key="7">
    <source>
        <dbReference type="Proteomes" id="UP001488805"/>
    </source>
</evidence>
<dbReference type="SUPFAM" id="SSF50814">
    <property type="entry name" value="Lipocalins"/>
    <property type="match status" value="1"/>
</dbReference>
<feature type="chain" id="PRO_5043889547" evidence="5">
    <location>
        <begin position="22"/>
        <end position="220"/>
    </location>
</feature>
<dbReference type="PANTHER" id="PTHR11967:SF2">
    <property type="entry name" value="ALPHA-1-ACID GLYCOPROTEIN 1"/>
    <property type="match status" value="1"/>
</dbReference>
<reference evidence="6 7" key="1">
    <citation type="journal article" date="2024" name="Genome Biol. Evol.">
        <title>Chromosome-level genome assembly of the viviparous eelpout Zoarces viviparus.</title>
        <authorList>
            <person name="Fuhrmann N."/>
            <person name="Brasseur M.V."/>
            <person name="Bakowski C.E."/>
            <person name="Podsiadlowski L."/>
            <person name="Prost S."/>
            <person name="Krehenwinkel H."/>
            <person name="Mayer C."/>
        </authorList>
    </citation>
    <scope>NUCLEOTIDE SEQUENCE [LARGE SCALE GENOMIC DNA]</scope>
    <source>
        <strain evidence="6">NO-MEL_2022_Ind0_liver</strain>
    </source>
</reference>
<comment type="caution">
    <text evidence="6">The sequence shown here is derived from an EMBL/GenBank/DDBJ whole genome shotgun (WGS) entry which is preliminary data.</text>
</comment>
<evidence type="ECO:0000256" key="4">
    <source>
        <dbReference type="ARBA" id="ARBA00023180"/>
    </source>
</evidence>
<gene>
    <name evidence="6" type="ORF">VZT92_012557</name>
</gene>
<evidence type="ECO:0000256" key="3">
    <source>
        <dbReference type="ARBA" id="ARBA00022729"/>
    </source>
</evidence>
<evidence type="ECO:0000256" key="1">
    <source>
        <dbReference type="ARBA" id="ARBA00004613"/>
    </source>
</evidence>
<keyword evidence="3 5" id="KW-0732">Signal</keyword>
<evidence type="ECO:0000256" key="5">
    <source>
        <dbReference type="SAM" id="SignalP"/>
    </source>
</evidence>
<dbReference type="InterPro" id="IPR012674">
    <property type="entry name" value="Calycin"/>
</dbReference>
<keyword evidence="4" id="KW-0325">Glycoprotein</keyword>
<keyword evidence="2" id="KW-0964">Secreted</keyword>
<feature type="signal peptide" evidence="5">
    <location>
        <begin position="1"/>
        <end position="21"/>
    </location>
</feature>
<dbReference type="Proteomes" id="UP001488805">
    <property type="component" value="Unassembled WGS sequence"/>
</dbReference>
<evidence type="ECO:0000313" key="6">
    <source>
        <dbReference type="EMBL" id="KAK9528394.1"/>
    </source>
</evidence>
<evidence type="ECO:0000256" key="2">
    <source>
        <dbReference type="ARBA" id="ARBA00022525"/>
    </source>
</evidence>
<dbReference type="EMBL" id="JBCEZU010000111">
    <property type="protein sequence ID" value="KAK9528394.1"/>
    <property type="molecule type" value="Genomic_DNA"/>
</dbReference>
<protein>
    <submittedName>
        <fullName evidence="6">Uncharacterized protein</fullName>
    </submittedName>
</protein>
<accession>A0AAW1F0Z9</accession>
<dbReference type="GO" id="GO:0005576">
    <property type="term" value="C:extracellular region"/>
    <property type="evidence" value="ECO:0007669"/>
    <property type="project" value="UniProtKB-SubCell"/>
</dbReference>
<name>A0AAW1F0Z9_ZOAVI</name>